<accession>A0A0E9XGQ7</accession>
<name>A0A0E9XGQ7_ANGAN</name>
<organism evidence="1">
    <name type="scientific">Anguilla anguilla</name>
    <name type="common">European freshwater eel</name>
    <name type="synonym">Muraena anguilla</name>
    <dbReference type="NCBI Taxonomy" id="7936"/>
    <lineage>
        <taxon>Eukaryota</taxon>
        <taxon>Metazoa</taxon>
        <taxon>Chordata</taxon>
        <taxon>Craniata</taxon>
        <taxon>Vertebrata</taxon>
        <taxon>Euteleostomi</taxon>
        <taxon>Actinopterygii</taxon>
        <taxon>Neopterygii</taxon>
        <taxon>Teleostei</taxon>
        <taxon>Anguilliformes</taxon>
        <taxon>Anguillidae</taxon>
        <taxon>Anguilla</taxon>
    </lineage>
</organism>
<reference evidence="1" key="1">
    <citation type="submission" date="2014-11" db="EMBL/GenBank/DDBJ databases">
        <authorList>
            <person name="Amaro Gonzalez C."/>
        </authorList>
    </citation>
    <scope>NUCLEOTIDE SEQUENCE</scope>
</reference>
<dbReference type="AlphaFoldDB" id="A0A0E9XGQ7"/>
<reference evidence="1" key="2">
    <citation type="journal article" date="2015" name="Fish Shellfish Immunol.">
        <title>Early steps in the European eel (Anguilla anguilla)-Vibrio vulnificus interaction in the gills: Role of the RtxA13 toxin.</title>
        <authorList>
            <person name="Callol A."/>
            <person name="Pajuelo D."/>
            <person name="Ebbesson L."/>
            <person name="Teles M."/>
            <person name="MacKenzie S."/>
            <person name="Amaro C."/>
        </authorList>
    </citation>
    <scope>NUCLEOTIDE SEQUENCE</scope>
</reference>
<dbReference type="EMBL" id="GBXM01007552">
    <property type="protein sequence ID" value="JAI01026.1"/>
    <property type="molecule type" value="Transcribed_RNA"/>
</dbReference>
<protein>
    <submittedName>
        <fullName evidence="1">Uncharacterized protein</fullName>
    </submittedName>
</protein>
<sequence>MGMVGSAPVERLLTIVLGNRVMLYSLKGCGICKPASFSFINQIRCLFSSLSSVT</sequence>
<proteinExistence type="predicted"/>
<evidence type="ECO:0000313" key="1">
    <source>
        <dbReference type="EMBL" id="JAI01026.1"/>
    </source>
</evidence>